<dbReference type="CDD" id="cd10747">
    <property type="entry name" value="DnaJ_C"/>
    <property type="match status" value="1"/>
</dbReference>
<dbReference type="GO" id="GO:0051087">
    <property type="term" value="F:protein-folding chaperone binding"/>
    <property type="evidence" value="ECO:0007669"/>
    <property type="project" value="TreeGrafter"/>
</dbReference>
<dbReference type="Proteomes" id="UP000009881">
    <property type="component" value="Unassembled WGS sequence"/>
</dbReference>
<dbReference type="FunFam" id="2.60.260.20:FF:000005">
    <property type="entry name" value="Chaperone protein dnaJ 1, mitochondrial"/>
    <property type="match status" value="1"/>
</dbReference>
<keyword evidence="2" id="KW-0677">Repeat</keyword>
<evidence type="ECO:0000256" key="1">
    <source>
        <dbReference type="ARBA" id="ARBA00022723"/>
    </source>
</evidence>
<name>K9GTD9_9PROT</name>
<dbReference type="GO" id="GO:0006457">
    <property type="term" value="P:protein folding"/>
    <property type="evidence" value="ECO:0007669"/>
    <property type="project" value="InterPro"/>
</dbReference>
<feature type="domain" description="Chaperone DnaJ C-terminal" evidence="7">
    <location>
        <begin position="2"/>
        <end position="85"/>
    </location>
</feature>
<evidence type="ECO:0000256" key="6">
    <source>
        <dbReference type="SAM" id="MobiDB-lite"/>
    </source>
</evidence>
<sequence length="116" mass="12972">MSVHIRPHPLFTRQGDDVQMDLPIGLDEAVLGARVEVPTIHGRVRVTVPKGASSGHTLRLRGKGIRRGHGPGHGDQLVRLRIVLPPEVDEDLTRFMEDWRTRHPFDPRARMKGAAP</sequence>
<dbReference type="GO" id="GO:0051082">
    <property type="term" value="F:unfolded protein binding"/>
    <property type="evidence" value="ECO:0007669"/>
    <property type="project" value="InterPro"/>
</dbReference>
<keyword evidence="4" id="KW-0862">Zinc</keyword>
<dbReference type="GO" id="GO:0005829">
    <property type="term" value="C:cytosol"/>
    <property type="evidence" value="ECO:0007669"/>
    <property type="project" value="TreeGrafter"/>
</dbReference>
<dbReference type="InterPro" id="IPR002939">
    <property type="entry name" value="DnaJ_C"/>
</dbReference>
<dbReference type="PANTHER" id="PTHR24078">
    <property type="entry name" value="DNAJ HOMOLOG SUBFAMILY C MEMBER"/>
    <property type="match status" value="1"/>
</dbReference>
<reference evidence="8 9" key="1">
    <citation type="journal article" date="2013" name="Genome Announc.">
        <title>Draft Genome Sequence of an Alphaproteobacterium, Caenispirillum salinarum AK4(T), Isolated from a Solar Saltern.</title>
        <authorList>
            <person name="Khatri I."/>
            <person name="Singh A."/>
            <person name="Korpole S."/>
            <person name="Pinnaka A.K."/>
            <person name="Subramanian S."/>
        </authorList>
    </citation>
    <scope>NUCLEOTIDE SEQUENCE [LARGE SCALE GENOMIC DNA]</scope>
    <source>
        <strain evidence="8 9">AK4</strain>
    </source>
</reference>
<gene>
    <name evidence="8" type="ORF">C882_1031</name>
</gene>
<evidence type="ECO:0000259" key="7">
    <source>
        <dbReference type="Pfam" id="PF01556"/>
    </source>
</evidence>
<keyword evidence="3" id="KW-0863">Zinc-finger</keyword>
<keyword evidence="9" id="KW-1185">Reference proteome</keyword>
<feature type="region of interest" description="Disordered" evidence="6">
    <location>
        <begin position="51"/>
        <end position="75"/>
    </location>
</feature>
<feature type="compositionally biased region" description="Basic residues" evidence="6">
    <location>
        <begin position="58"/>
        <end position="70"/>
    </location>
</feature>
<dbReference type="PANTHER" id="PTHR24078:SF553">
    <property type="entry name" value="DNAJ HOMOLOG SUBFAMILY B MEMBER 5"/>
    <property type="match status" value="1"/>
</dbReference>
<dbReference type="eggNOG" id="COG0484">
    <property type="taxonomic scope" value="Bacteria"/>
</dbReference>
<protein>
    <submittedName>
        <fullName evidence="8">DnaJ-class molecular chaperone CbpA</fullName>
    </submittedName>
</protein>
<evidence type="ECO:0000256" key="2">
    <source>
        <dbReference type="ARBA" id="ARBA00022737"/>
    </source>
</evidence>
<proteinExistence type="predicted"/>
<organism evidence="8 9">
    <name type="scientific">Caenispirillum salinarum AK4</name>
    <dbReference type="NCBI Taxonomy" id="1238182"/>
    <lineage>
        <taxon>Bacteria</taxon>
        <taxon>Pseudomonadati</taxon>
        <taxon>Pseudomonadota</taxon>
        <taxon>Alphaproteobacteria</taxon>
        <taxon>Rhodospirillales</taxon>
        <taxon>Novispirillaceae</taxon>
        <taxon>Caenispirillum</taxon>
    </lineage>
</organism>
<dbReference type="STRING" id="1238182.C882_1031"/>
<dbReference type="EMBL" id="ANHY01000016">
    <property type="protein sequence ID" value="EKV28457.1"/>
    <property type="molecule type" value="Genomic_DNA"/>
</dbReference>
<evidence type="ECO:0000313" key="8">
    <source>
        <dbReference type="EMBL" id="EKV28457.1"/>
    </source>
</evidence>
<evidence type="ECO:0000256" key="5">
    <source>
        <dbReference type="ARBA" id="ARBA00023186"/>
    </source>
</evidence>
<accession>K9GTD9</accession>
<keyword evidence="5" id="KW-0143">Chaperone</keyword>
<dbReference type="InterPro" id="IPR008971">
    <property type="entry name" value="HSP40/DnaJ_pept-bd"/>
</dbReference>
<dbReference type="AlphaFoldDB" id="K9GTD9"/>
<dbReference type="GO" id="GO:0008270">
    <property type="term" value="F:zinc ion binding"/>
    <property type="evidence" value="ECO:0007669"/>
    <property type="project" value="UniProtKB-KW"/>
</dbReference>
<keyword evidence="1" id="KW-0479">Metal-binding</keyword>
<evidence type="ECO:0000313" key="9">
    <source>
        <dbReference type="Proteomes" id="UP000009881"/>
    </source>
</evidence>
<dbReference type="Pfam" id="PF01556">
    <property type="entry name" value="DnaJ_C"/>
    <property type="match status" value="1"/>
</dbReference>
<evidence type="ECO:0000256" key="4">
    <source>
        <dbReference type="ARBA" id="ARBA00022833"/>
    </source>
</evidence>
<evidence type="ECO:0000256" key="3">
    <source>
        <dbReference type="ARBA" id="ARBA00022771"/>
    </source>
</evidence>
<dbReference type="InterPro" id="IPR051339">
    <property type="entry name" value="DnaJ_subfamily_B"/>
</dbReference>
<comment type="caution">
    <text evidence="8">The sequence shown here is derived from an EMBL/GenBank/DDBJ whole genome shotgun (WGS) entry which is preliminary data.</text>
</comment>
<dbReference type="Gene3D" id="2.60.260.20">
    <property type="entry name" value="Urease metallochaperone UreE, N-terminal domain"/>
    <property type="match status" value="1"/>
</dbReference>
<dbReference type="SUPFAM" id="SSF49493">
    <property type="entry name" value="HSP40/DnaJ peptide-binding domain"/>
    <property type="match status" value="1"/>
</dbReference>